<dbReference type="GeneID" id="68113839"/>
<dbReference type="RefSeq" id="XP_044559302.1">
    <property type="nucleotide sequence ID" value="XM_044710277.1"/>
</dbReference>
<reference evidence="2 3" key="1">
    <citation type="journal article" date="2019" name="Sci. Rep.">
        <title>Nanopore sequencing improves the draft genome of the human pathogenic amoeba Naegleria fowleri.</title>
        <authorList>
            <person name="Liechti N."/>
            <person name="Schurch N."/>
            <person name="Bruggmann R."/>
            <person name="Wittwer M."/>
        </authorList>
    </citation>
    <scope>NUCLEOTIDE SEQUENCE [LARGE SCALE GENOMIC DNA]</scope>
    <source>
        <strain evidence="2 3">ATCC 30894</strain>
    </source>
</reference>
<gene>
    <name evidence="2" type="ORF">FDP41_006621</name>
</gene>
<dbReference type="Pfam" id="PF13540">
    <property type="entry name" value="RCC1_2"/>
    <property type="match status" value="1"/>
</dbReference>
<dbReference type="OrthoDB" id="10256179at2759"/>
<dbReference type="EMBL" id="VFQX01000052">
    <property type="protein sequence ID" value="KAF0974589.1"/>
    <property type="molecule type" value="Genomic_DNA"/>
</dbReference>
<dbReference type="SUPFAM" id="SSF50985">
    <property type="entry name" value="RCC1/BLIP-II"/>
    <property type="match status" value="1"/>
</dbReference>
<dbReference type="InterPro" id="IPR009091">
    <property type="entry name" value="RCC1/BLIP-II"/>
</dbReference>
<organism evidence="2 3">
    <name type="scientific">Naegleria fowleri</name>
    <name type="common">Brain eating amoeba</name>
    <dbReference type="NCBI Taxonomy" id="5763"/>
    <lineage>
        <taxon>Eukaryota</taxon>
        <taxon>Discoba</taxon>
        <taxon>Heterolobosea</taxon>
        <taxon>Tetramitia</taxon>
        <taxon>Eutetramitia</taxon>
        <taxon>Vahlkampfiidae</taxon>
        <taxon>Naegleria</taxon>
    </lineage>
</organism>
<evidence type="ECO:0000313" key="3">
    <source>
        <dbReference type="Proteomes" id="UP000444721"/>
    </source>
</evidence>
<evidence type="ECO:0000256" key="1">
    <source>
        <dbReference type="SAM" id="MobiDB-lite"/>
    </source>
</evidence>
<sequence length="443" mass="50652">MSSTHDWLTFSDQEEEEDKSPNHAILESPFDPIYSVYYCGNEPCGTTTSVDLDVRFGAICFKPSHLIKEASSRELDLSWYSGAESDEPLIISRIVCGGYDDLSYSLLMQSGDNQHFLVTKFSDQVLTRYKFKDLIYPELEKTNYPLGTSFEVKEIICSSALQIIFEMSDLSLWILHMRNMRLEKFEFTFRHQIEAIGSGIMSQNIVVVPITSSSSRQAFLIGDQKSVESITLNLTNSPVKLISQYAFELIIFVHQNNKMYIYYGGTEFSYDTDGCGFNIPAAKTLVYVKTQFEEMCPISHIACGYSHVVVLLENGDCFCRGLNNFNQCMIDSKKSIDEFIRFTSVTQPVRAIACCSICTILVCDDKFHFFGEISNFPSTGTMTRQFPDQEVAPAAWHCFIYRNTFHKTTRDQIYFDKNLKLFGCSNIERLKLCDIFITFQDLM</sequence>
<dbReference type="Gene3D" id="2.130.10.30">
    <property type="entry name" value="Regulator of chromosome condensation 1/beta-lactamase-inhibitor protein II"/>
    <property type="match status" value="1"/>
</dbReference>
<dbReference type="AlphaFoldDB" id="A0A6A5BNV7"/>
<evidence type="ECO:0000313" key="2">
    <source>
        <dbReference type="EMBL" id="KAF0974589.1"/>
    </source>
</evidence>
<dbReference type="VEuPathDB" id="AmoebaDB:FDP41_006621"/>
<comment type="caution">
    <text evidence="2">The sequence shown here is derived from an EMBL/GenBank/DDBJ whole genome shotgun (WGS) entry which is preliminary data.</text>
</comment>
<accession>A0A6A5BNV7</accession>
<proteinExistence type="predicted"/>
<name>A0A6A5BNV7_NAEFO</name>
<dbReference type="VEuPathDB" id="AmoebaDB:NfTy_088600"/>
<protein>
    <submittedName>
        <fullName evidence="2">Uncharacterized protein</fullName>
    </submittedName>
</protein>
<dbReference type="VEuPathDB" id="AmoebaDB:NF0058070"/>
<feature type="region of interest" description="Disordered" evidence="1">
    <location>
        <begin position="1"/>
        <end position="24"/>
    </location>
</feature>
<keyword evidence="3" id="KW-1185">Reference proteome</keyword>
<dbReference type="Proteomes" id="UP000444721">
    <property type="component" value="Unassembled WGS sequence"/>
</dbReference>